<reference evidence="1" key="1">
    <citation type="journal article" date="2021" name="Proc. Natl. Acad. Sci. U.S.A.">
        <title>A Catalog of Tens of Thousands of Viruses from Human Metagenomes Reveals Hidden Associations with Chronic Diseases.</title>
        <authorList>
            <person name="Tisza M.J."/>
            <person name="Buck C.B."/>
        </authorList>
    </citation>
    <scope>NUCLEOTIDE SEQUENCE</scope>
    <source>
        <strain evidence="1">Ctj9o3</strain>
    </source>
</reference>
<dbReference type="InterPro" id="IPR049254">
    <property type="entry name" value="Phage_tail_terminator"/>
</dbReference>
<protein>
    <submittedName>
        <fullName evidence="1">Tail completion protein</fullName>
    </submittedName>
</protein>
<accession>A0A8S5MCX3</accession>
<proteinExistence type="predicted"/>
<name>A0A8S5MCX3_9CAUD</name>
<sequence length="135" mass="15960">MNYDIYQDIAKNLKKVKDIDVYIEDIPQGAKMPLFLIHIYESKYSLGINKIQKVSLSLDVLYFPKNKEELKKECLELIESLYHDFKLDSFKISGRSSTIVDDVAHFTFNISYREYKEDEVNKIKRIESINNIDKK</sequence>
<dbReference type="Pfam" id="PF20765">
    <property type="entry name" value="Phage_tail_terminator_8"/>
    <property type="match status" value="1"/>
</dbReference>
<dbReference type="EMBL" id="BK014873">
    <property type="protein sequence ID" value="DAD79795.1"/>
    <property type="molecule type" value="Genomic_DNA"/>
</dbReference>
<organism evidence="1">
    <name type="scientific">Myoviridae sp. ctj9o3</name>
    <dbReference type="NCBI Taxonomy" id="2826688"/>
    <lineage>
        <taxon>Viruses</taxon>
        <taxon>Duplodnaviria</taxon>
        <taxon>Heunggongvirae</taxon>
        <taxon>Uroviricota</taxon>
        <taxon>Caudoviricetes</taxon>
    </lineage>
</organism>
<evidence type="ECO:0000313" key="1">
    <source>
        <dbReference type="EMBL" id="DAD79795.1"/>
    </source>
</evidence>